<dbReference type="InterPro" id="IPR045052">
    <property type="entry name" value="Copine"/>
</dbReference>
<dbReference type="PANTHER" id="PTHR10857:SF106">
    <property type="entry name" value="C2 DOMAIN-CONTAINING PROTEIN"/>
    <property type="match status" value="1"/>
</dbReference>
<dbReference type="Gene3D" id="2.60.40.150">
    <property type="entry name" value="C2 domain"/>
    <property type="match status" value="1"/>
</dbReference>
<dbReference type="InterPro" id="IPR002035">
    <property type="entry name" value="VWF_A"/>
</dbReference>
<proteinExistence type="inferred from homology"/>
<sequence>MSIAYGITPRAKAPSRLNDGRDSISVQGPVESASVYPIIEIHVACKNLVKLDVGSESDPMCVLFAKQNDRFIEVARTEVIWNDPNPNFVRSFKTYYIFESHQPLRFDVYDCDSEKAPLKDHDFIGYCETDVQHIVTNLEQEIKFDLKNDKKKGARGKLLLTCQQTKESGSYLNGQIQANKLKKMKTFAKDNPFFEISKPSESGRDLPVYRSEVREKCFGCTFKDFSIPLQAVCNGNLENPVTVSFYDYLSRKPAKFIGKYDSSLMNLMENVRTHYELKGSHKSKSMGEFWFNKLSVVQVPTFVDYLRSGLQLNMITAIDFTASNRDPEDPRSLHHFFPGSQLNQYQQCIYSVGSILTKYDNDQQFPVYGFGGKINGQVSHCFPLTFNPSQPNVVGLEGILNAYQHSLMNVQLSGPTLFEPVIRSATQVANQSFATSHTYTILLIITDGVINDMRETTDAIVAATDSPLSIIIIGVGNANFDAMDALDADEHPLVSSSGIRMKRDIVQFVPFNKFMANNGLGLEAEVLAEVPRQVHEYCSTHGFVPQLTNF</sequence>
<feature type="domain" description="C2" evidence="4">
    <location>
        <begin position="18"/>
        <end position="144"/>
    </location>
</feature>
<accession>A0ABR2L0L2</accession>
<protein>
    <recommendedName>
        <fullName evidence="8">Copine family protein</fullName>
    </recommendedName>
</protein>
<organism evidence="6 7">
    <name type="scientific">Tritrichomonas musculus</name>
    <dbReference type="NCBI Taxonomy" id="1915356"/>
    <lineage>
        <taxon>Eukaryota</taxon>
        <taxon>Metamonada</taxon>
        <taxon>Parabasalia</taxon>
        <taxon>Tritrichomonadida</taxon>
        <taxon>Tritrichomonadidae</taxon>
        <taxon>Tritrichomonas</taxon>
    </lineage>
</organism>
<dbReference type="Pfam" id="PF00168">
    <property type="entry name" value="C2"/>
    <property type="match status" value="2"/>
</dbReference>
<dbReference type="PROSITE" id="PS50004">
    <property type="entry name" value="C2"/>
    <property type="match status" value="1"/>
</dbReference>
<dbReference type="InterPro" id="IPR036465">
    <property type="entry name" value="vWFA_dom_sf"/>
</dbReference>
<dbReference type="PROSITE" id="PS50234">
    <property type="entry name" value="VWFA"/>
    <property type="match status" value="1"/>
</dbReference>
<dbReference type="Pfam" id="PF07002">
    <property type="entry name" value="Copine"/>
    <property type="match status" value="1"/>
</dbReference>
<evidence type="ECO:0000259" key="4">
    <source>
        <dbReference type="PROSITE" id="PS50004"/>
    </source>
</evidence>
<evidence type="ECO:0000259" key="5">
    <source>
        <dbReference type="PROSITE" id="PS50234"/>
    </source>
</evidence>
<dbReference type="SUPFAM" id="SSF49562">
    <property type="entry name" value="C2 domain (Calcium/lipid-binding domain, CaLB)"/>
    <property type="match status" value="2"/>
</dbReference>
<dbReference type="InterPro" id="IPR037768">
    <property type="entry name" value="C2B_Copine"/>
</dbReference>
<dbReference type="InterPro" id="IPR000008">
    <property type="entry name" value="C2_dom"/>
</dbReference>
<dbReference type="SMART" id="SM00239">
    <property type="entry name" value="C2"/>
    <property type="match status" value="1"/>
</dbReference>
<dbReference type="PANTHER" id="PTHR10857">
    <property type="entry name" value="COPINE"/>
    <property type="match status" value="1"/>
</dbReference>
<comment type="caution">
    <text evidence="6">The sequence shown here is derived from an EMBL/GenBank/DDBJ whole genome shotgun (WGS) entry which is preliminary data.</text>
</comment>
<dbReference type="SMART" id="SM00327">
    <property type="entry name" value="VWA"/>
    <property type="match status" value="1"/>
</dbReference>
<evidence type="ECO:0000256" key="1">
    <source>
        <dbReference type="ARBA" id="ARBA00009048"/>
    </source>
</evidence>
<dbReference type="InterPro" id="IPR010734">
    <property type="entry name" value="Copine_C"/>
</dbReference>
<comment type="similarity">
    <text evidence="1">Belongs to the copine family.</text>
</comment>
<evidence type="ECO:0000313" key="6">
    <source>
        <dbReference type="EMBL" id="KAK8896237.1"/>
    </source>
</evidence>
<gene>
    <name evidence="6" type="ORF">M9Y10_014132</name>
</gene>
<dbReference type="CDD" id="cd04048">
    <property type="entry name" value="C2A_Copine"/>
    <property type="match status" value="1"/>
</dbReference>
<name>A0ABR2L0L2_9EUKA</name>
<feature type="domain" description="VWFA" evidence="5">
    <location>
        <begin position="313"/>
        <end position="530"/>
    </location>
</feature>
<evidence type="ECO:0000256" key="2">
    <source>
        <dbReference type="ARBA" id="ARBA00022737"/>
    </source>
</evidence>
<evidence type="ECO:0008006" key="8">
    <source>
        <dbReference type="Google" id="ProtNLM"/>
    </source>
</evidence>
<dbReference type="Proteomes" id="UP001470230">
    <property type="component" value="Unassembled WGS sequence"/>
</dbReference>
<feature type="region of interest" description="Disordered" evidence="3">
    <location>
        <begin position="1"/>
        <end position="20"/>
    </location>
</feature>
<dbReference type="EMBL" id="JAPFFF010000002">
    <property type="protein sequence ID" value="KAK8896237.1"/>
    <property type="molecule type" value="Genomic_DNA"/>
</dbReference>
<evidence type="ECO:0000256" key="3">
    <source>
        <dbReference type="SAM" id="MobiDB-lite"/>
    </source>
</evidence>
<dbReference type="InterPro" id="IPR035892">
    <property type="entry name" value="C2_domain_sf"/>
</dbReference>
<reference evidence="6 7" key="1">
    <citation type="submission" date="2024-04" db="EMBL/GenBank/DDBJ databases">
        <title>Tritrichomonas musculus Genome.</title>
        <authorList>
            <person name="Alves-Ferreira E."/>
            <person name="Grigg M."/>
            <person name="Lorenzi H."/>
            <person name="Galac M."/>
        </authorList>
    </citation>
    <scope>NUCLEOTIDE SEQUENCE [LARGE SCALE GENOMIC DNA]</scope>
    <source>
        <strain evidence="6 7">EAF2021</strain>
    </source>
</reference>
<dbReference type="CDD" id="cd04047">
    <property type="entry name" value="C2B_Copine"/>
    <property type="match status" value="1"/>
</dbReference>
<dbReference type="SUPFAM" id="SSF53300">
    <property type="entry name" value="vWA-like"/>
    <property type="match status" value="1"/>
</dbReference>
<dbReference type="Gene3D" id="3.40.50.410">
    <property type="entry name" value="von Willebrand factor, type A domain"/>
    <property type="match status" value="1"/>
</dbReference>
<keyword evidence="7" id="KW-1185">Reference proteome</keyword>
<evidence type="ECO:0000313" key="7">
    <source>
        <dbReference type="Proteomes" id="UP001470230"/>
    </source>
</evidence>
<keyword evidence="2" id="KW-0677">Repeat</keyword>